<evidence type="ECO:0000259" key="3">
    <source>
        <dbReference type="Pfam" id="PF11887"/>
    </source>
</evidence>
<evidence type="ECO:0000313" key="4">
    <source>
        <dbReference type="EMBL" id="KIU15230.1"/>
    </source>
</evidence>
<comment type="caution">
    <text evidence="4">The sequence shown here is derived from an EMBL/GenBank/DDBJ whole genome shotgun (WGS) entry which is preliminary data.</text>
</comment>
<organism evidence="4 5">
    <name type="scientific">Mycolicibacterium llatzerense</name>
    <dbReference type="NCBI Taxonomy" id="280871"/>
    <lineage>
        <taxon>Bacteria</taxon>
        <taxon>Bacillati</taxon>
        <taxon>Actinomycetota</taxon>
        <taxon>Actinomycetes</taxon>
        <taxon>Mycobacteriales</taxon>
        <taxon>Mycobacteriaceae</taxon>
        <taxon>Mycolicibacterium</taxon>
    </lineage>
</organism>
<dbReference type="NCBIfam" id="TIGR00996">
    <property type="entry name" value="Mtu_fam_mce"/>
    <property type="match status" value="1"/>
</dbReference>
<dbReference type="InterPro" id="IPR005693">
    <property type="entry name" value="Mce"/>
</dbReference>
<feature type="domain" description="Mammalian cell entry C-terminal" evidence="3">
    <location>
        <begin position="124"/>
        <end position="305"/>
    </location>
</feature>
<dbReference type="PANTHER" id="PTHR33371:SF18">
    <property type="entry name" value="MCE-FAMILY PROTEIN MCE3C"/>
    <property type="match status" value="1"/>
</dbReference>
<dbReference type="PANTHER" id="PTHR33371">
    <property type="entry name" value="INTERMEMBRANE PHOSPHOLIPID TRANSPORT SYSTEM BINDING PROTEIN MLAD-RELATED"/>
    <property type="match status" value="1"/>
</dbReference>
<evidence type="ECO:0000256" key="1">
    <source>
        <dbReference type="SAM" id="Phobius"/>
    </source>
</evidence>
<dbReference type="Pfam" id="PF11887">
    <property type="entry name" value="Mce4_CUP1"/>
    <property type="match status" value="1"/>
</dbReference>
<dbReference type="InterPro" id="IPR052336">
    <property type="entry name" value="MlaD_Phospholipid_Transporter"/>
</dbReference>
<dbReference type="RefSeq" id="WP_043986982.1">
    <property type="nucleotide sequence ID" value="NZ_JXST01000030.1"/>
</dbReference>
<keyword evidence="1" id="KW-1133">Transmembrane helix</keyword>
<dbReference type="EMBL" id="JXST01000030">
    <property type="protein sequence ID" value="KIU15230.1"/>
    <property type="molecule type" value="Genomic_DNA"/>
</dbReference>
<dbReference type="InterPro" id="IPR024516">
    <property type="entry name" value="Mce_C"/>
</dbReference>
<dbReference type="Gene3D" id="1.10.287.950">
    <property type="entry name" value="Methyl-accepting chemotaxis protein"/>
    <property type="match status" value="1"/>
</dbReference>
<keyword evidence="1" id="KW-0812">Transmembrane</keyword>
<dbReference type="InterPro" id="IPR003399">
    <property type="entry name" value="Mce/MlaD"/>
</dbReference>
<name>A0A0D1L2J0_9MYCO</name>
<gene>
    <name evidence="4" type="ORF">TL10_19955</name>
</gene>
<feature type="transmembrane region" description="Helical" evidence="1">
    <location>
        <begin position="15"/>
        <end position="37"/>
    </location>
</feature>
<dbReference type="SUPFAM" id="SSF58104">
    <property type="entry name" value="Methyl-accepting chemotaxis protein (MCP) signaling domain"/>
    <property type="match status" value="1"/>
</dbReference>
<proteinExistence type="predicted"/>
<accession>A0A0D1L2J0</accession>
<reference evidence="4 5" key="1">
    <citation type="submission" date="2015-01" db="EMBL/GenBank/DDBJ databases">
        <title>Genome sequence of Mycobacterium llatzerense and Mycobacterium immunogenum recovered from brain abscess.</title>
        <authorList>
            <person name="Greninger A.L."/>
            <person name="Langelier C."/>
            <person name="Cunningham G."/>
            <person name="Chiu C.Y."/>
            <person name="Miller S."/>
        </authorList>
    </citation>
    <scope>NUCLEOTIDE SEQUENCE [LARGE SCALE GENOMIC DNA]</scope>
    <source>
        <strain evidence="4 5">CLUC14</strain>
    </source>
</reference>
<dbReference type="PRINTS" id="PR01782">
    <property type="entry name" value="MCEVIRFACTOR"/>
</dbReference>
<protein>
    <submittedName>
        <fullName evidence="4">Mammalian cell entry protein</fullName>
    </submittedName>
</protein>
<dbReference type="GO" id="GO:0005576">
    <property type="term" value="C:extracellular region"/>
    <property type="evidence" value="ECO:0007669"/>
    <property type="project" value="TreeGrafter"/>
</dbReference>
<dbReference type="AlphaFoldDB" id="A0A0D1L2J0"/>
<dbReference type="PATRIC" id="fig|280871.6.peg.4135"/>
<feature type="domain" description="Mce/MlaD" evidence="2">
    <location>
        <begin position="40"/>
        <end position="116"/>
    </location>
</feature>
<dbReference type="Proteomes" id="UP000032221">
    <property type="component" value="Unassembled WGS sequence"/>
</dbReference>
<sequence>MLNDPGSRDPLRTGVFGIAIVTCLVLVSFGYTGLPFWPQGRHYTAYFAHAASLAEGNPVQVYGYTVGHVDAIDLDVPGQAAKVGFTVDRKIRVGDQSLVAIKTDTVLGQRSIELTPRGSGLMTLIPLARTSTPYTLNNALQDLGHNVGELDQPKFVEALHTLTAAMRDATPQVHAALEGITALASSVNARDEQVQQMLRHAASLSQVVAERAGQINQLITDGNTLFAELASRRNAIDQLISGIKSLADQLSGFVKDNEQCLGPALVKLNLVLDNLNERREHISQALTRLPAYATALGEVVGSGPGFQANVFGVPPPTLGGVLLDSYFQPGKLPASLADFLRGFITDRTIVRPKSP</sequence>
<dbReference type="Pfam" id="PF02470">
    <property type="entry name" value="MlaD"/>
    <property type="match status" value="1"/>
</dbReference>
<evidence type="ECO:0000259" key="2">
    <source>
        <dbReference type="Pfam" id="PF02470"/>
    </source>
</evidence>
<dbReference type="STRING" id="280871.TL10_19955"/>
<keyword evidence="5" id="KW-1185">Reference proteome</keyword>
<evidence type="ECO:0000313" key="5">
    <source>
        <dbReference type="Proteomes" id="UP000032221"/>
    </source>
</evidence>
<keyword evidence="1" id="KW-0472">Membrane</keyword>